<comment type="similarity">
    <text evidence="1 5">Belongs to the glycosyl hydrolase 2 family.</text>
</comment>
<dbReference type="GO" id="GO:0009341">
    <property type="term" value="C:beta-galactosidase complex"/>
    <property type="evidence" value="ECO:0007669"/>
    <property type="project" value="InterPro"/>
</dbReference>
<evidence type="ECO:0000256" key="3">
    <source>
        <dbReference type="ARBA" id="ARBA00023295"/>
    </source>
</evidence>
<feature type="domain" description="Beta galactosidase small chain/" evidence="6">
    <location>
        <begin position="765"/>
        <end position="1048"/>
    </location>
</feature>
<evidence type="ECO:0000313" key="7">
    <source>
        <dbReference type="EMBL" id="POS75517.1"/>
    </source>
</evidence>
<dbReference type="STRING" id="158607.A0A2P5HZ41"/>
<dbReference type="EMBL" id="MAVT02000477">
    <property type="protein sequence ID" value="POS75517.1"/>
    <property type="molecule type" value="Genomic_DNA"/>
</dbReference>
<evidence type="ECO:0000256" key="5">
    <source>
        <dbReference type="RuleBase" id="RU361154"/>
    </source>
</evidence>
<dbReference type="InterPro" id="IPR036156">
    <property type="entry name" value="Beta-gal/glucu_dom_sf"/>
</dbReference>
<organism evidence="7 8">
    <name type="scientific">Diaporthe helianthi</name>
    <dbReference type="NCBI Taxonomy" id="158607"/>
    <lineage>
        <taxon>Eukaryota</taxon>
        <taxon>Fungi</taxon>
        <taxon>Dikarya</taxon>
        <taxon>Ascomycota</taxon>
        <taxon>Pezizomycotina</taxon>
        <taxon>Sordariomycetes</taxon>
        <taxon>Sordariomycetidae</taxon>
        <taxon>Diaporthales</taxon>
        <taxon>Diaporthaceae</taxon>
        <taxon>Diaporthe</taxon>
    </lineage>
</organism>
<keyword evidence="2 5" id="KW-0378">Hydrolase</keyword>
<dbReference type="Proteomes" id="UP000094444">
    <property type="component" value="Unassembled WGS sequence"/>
</dbReference>
<evidence type="ECO:0000256" key="4">
    <source>
        <dbReference type="ARBA" id="ARBA00032230"/>
    </source>
</evidence>
<comment type="caution">
    <text evidence="7">The sequence shown here is derived from an EMBL/GenBank/DDBJ whole genome shotgun (WGS) entry which is preliminary data.</text>
</comment>
<dbReference type="Gene3D" id="2.60.120.260">
    <property type="entry name" value="Galactose-binding domain-like"/>
    <property type="match status" value="1"/>
</dbReference>
<dbReference type="PRINTS" id="PR00132">
    <property type="entry name" value="GLHYDRLASE2"/>
</dbReference>
<keyword evidence="3 5" id="KW-0326">Glycosidase</keyword>
<dbReference type="PANTHER" id="PTHR46323">
    <property type="entry name" value="BETA-GALACTOSIDASE"/>
    <property type="match status" value="1"/>
</dbReference>
<dbReference type="OrthoDB" id="408320at2759"/>
<dbReference type="InterPro" id="IPR006104">
    <property type="entry name" value="Glyco_hydro_2_N"/>
</dbReference>
<accession>A0A2P5HZ41</accession>
<dbReference type="PROSITE" id="PS00608">
    <property type="entry name" value="GLYCOSYL_HYDROL_F2_2"/>
    <property type="match status" value="1"/>
</dbReference>
<dbReference type="Gene3D" id="2.60.40.10">
    <property type="entry name" value="Immunoglobulins"/>
    <property type="match status" value="2"/>
</dbReference>
<evidence type="ECO:0000256" key="1">
    <source>
        <dbReference type="ARBA" id="ARBA00007401"/>
    </source>
</evidence>
<evidence type="ECO:0000259" key="6">
    <source>
        <dbReference type="SMART" id="SM01038"/>
    </source>
</evidence>
<dbReference type="InterPro" id="IPR006102">
    <property type="entry name" value="Ig-like_GH2"/>
</dbReference>
<dbReference type="Pfam" id="PF02837">
    <property type="entry name" value="Glyco_hydro_2_N"/>
    <property type="match status" value="1"/>
</dbReference>
<dbReference type="Pfam" id="PF16353">
    <property type="entry name" value="LacZ_4"/>
    <property type="match status" value="1"/>
</dbReference>
<dbReference type="PANTHER" id="PTHR46323:SF1">
    <property type="entry name" value="LACTASE"/>
    <property type="match status" value="1"/>
</dbReference>
<dbReference type="InterPro" id="IPR050347">
    <property type="entry name" value="Bact_Beta-galactosidase"/>
</dbReference>
<gene>
    <name evidence="7" type="ORF">DHEL01_v206093</name>
</gene>
<proteinExistence type="inferred from homology"/>
<dbReference type="SUPFAM" id="SSF51445">
    <property type="entry name" value="(Trans)glycosidases"/>
    <property type="match status" value="1"/>
</dbReference>
<dbReference type="SUPFAM" id="SSF49785">
    <property type="entry name" value="Galactose-binding domain-like"/>
    <property type="match status" value="1"/>
</dbReference>
<dbReference type="SUPFAM" id="SSF49303">
    <property type="entry name" value="beta-Galactosidase/glucuronidase domain"/>
    <property type="match status" value="2"/>
</dbReference>
<dbReference type="Pfam" id="PF02929">
    <property type="entry name" value="Bgal_small_N"/>
    <property type="match status" value="1"/>
</dbReference>
<dbReference type="AlphaFoldDB" id="A0A2P5HZ41"/>
<dbReference type="GO" id="GO:0030246">
    <property type="term" value="F:carbohydrate binding"/>
    <property type="evidence" value="ECO:0007669"/>
    <property type="project" value="InterPro"/>
</dbReference>
<dbReference type="Pfam" id="PF00703">
    <property type="entry name" value="Glyco_hydro_2"/>
    <property type="match status" value="1"/>
</dbReference>
<dbReference type="Gene3D" id="2.70.98.10">
    <property type="match status" value="1"/>
</dbReference>
<dbReference type="GO" id="GO:0005990">
    <property type="term" value="P:lactose catabolic process"/>
    <property type="evidence" value="ECO:0007669"/>
    <property type="project" value="TreeGrafter"/>
</dbReference>
<keyword evidence="8" id="KW-1185">Reference proteome</keyword>
<dbReference type="InterPro" id="IPR023230">
    <property type="entry name" value="Glyco_hydro_2_CS"/>
</dbReference>
<dbReference type="InParanoid" id="A0A2P5HZ41"/>
<sequence>MGQNFRMAPRGIPLQEDEDRPDYINETVFRRNCLPARSYHIPETSLLLNGSWDFHYASTPLEAPEPEAGGATAWGKQNVPGHWQLQGHGKPWYTNVQFPIPACPPYVPSDNPTGTYRRSFHVPNTWDSNAQLRLRFDGVDSAYHVFVNGALVGYAQGSRNPHEFDVSDYVARDGPNEVFVRVYQWSDGTYIEDQDQWWLSGIFRDVHLIAFPAESRIDDWFLRTDLDSNYENATLEATVDVLSKEKATLKLTISELDKEGGKVIETKEVSVETGSSKVDVSIPVNKPEKWTAESPYLYNVELALSTSSSKPYTVTQRVGFRKVELINGLMTVNGTPIRLRGVNRHEHHPHFGRAVPIDYIKRDLLIMKTHNINALRCSHYPSHPKILDMCDELGLWVMDEADLECHGFYDAVARPQDIPEGQDYEERKRLTFPIAAKFTTDNPTWKDAYVDRMRDLVQRDKNHASVIVWSLGNEAFYGQNHKAMYEYGKKVDPGRLIHYEGDVHAETTDMYSYMYPPIERLLRLTNTEGVKDGKYDKPVVLCEYGHAMGNGPGWLEDYEELFRTNPRLQGGFIWEWANHGLWKEEGDGTGKGGYYAYGGDFGDVPNDGTFVMDGLLFSTHEPTPGLTEYKKVIQPVGFSVNGQKLTLENYYDFIDLKHLAASYKVEEFGEESKLLSSGKLEIPDIKAGKKGEIDLSGPLSKHKSNKEVFVTVSLTLRDETPWAAAGHEIAWKQWQVSKAASPATALALNKMSSPVKVTSAGAKINVSGSNYNFTFDRTRGAPTSWAVNGVSILEADPVTGVAITPSFWRPATDNDVPGELPYWQRFGVDALESQGRSFTVDTSDPNKAVLKSHVFVTPPILAWGYECHIEYTITSTGSLSIDVKSAKPTGAKPTHVPRAGLNLRLSKKLDKVKWLGLGPGESYPDKKDSQRTGVWTADSVKDLQTPYEVPQENANRMEARYVTLTNKHDAGVKAVAQGFEGGFSWVASNHSAETIQNARHPPDLVEEDATLLRLDYQVAGVGTAACGPGVREDLLVKCEEVSFGFVLESVGL</sequence>
<dbReference type="InterPro" id="IPR014718">
    <property type="entry name" value="GH-type_carb-bd"/>
</dbReference>
<dbReference type="SMART" id="SM01038">
    <property type="entry name" value="Bgal_small_N"/>
    <property type="match status" value="1"/>
</dbReference>
<dbReference type="InterPro" id="IPR006103">
    <property type="entry name" value="Glyco_hydro_2_cat"/>
</dbReference>
<dbReference type="InterPro" id="IPR013783">
    <property type="entry name" value="Ig-like_fold"/>
</dbReference>
<dbReference type="SUPFAM" id="SSF74650">
    <property type="entry name" value="Galactose mutarotase-like"/>
    <property type="match status" value="1"/>
</dbReference>
<name>A0A2P5HZ41_DIAHE</name>
<dbReference type="FunFam" id="3.20.20.80:FF:000018">
    <property type="entry name" value="Beta-galactosidase"/>
    <property type="match status" value="1"/>
</dbReference>
<dbReference type="InterPro" id="IPR011013">
    <property type="entry name" value="Gal_mutarotase_sf_dom"/>
</dbReference>
<dbReference type="PROSITE" id="PS00719">
    <property type="entry name" value="GLYCOSYL_HYDROL_F2_1"/>
    <property type="match status" value="1"/>
</dbReference>
<evidence type="ECO:0000313" key="8">
    <source>
        <dbReference type="Proteomes" id="UP000094444"/>
    </source>
</evidence>
<dbReference type="InterPro" id="IPR032312">
    <property type="entry name" value="LacZ_4"/>
</dbReference>
<dbReference type="GO" id="GO:0004565">
    <property type="term" value="F:beta-galactosidase activity"/>
    <property type="evidence" value="ECO:0007669"/>
    <property type="project" value="InterPro"/>
</dbReference>
<dbReference type="InterPro" id="IPR017853">
    <property type="entry name" value="GH"/>
</dbReference>
<reference evidence="7" key="1">
    <citation type="submission" date="2017-09" db="EMBL/GenBank/DDBJ databases">
        <title>Polyketide synthases of a Diaporthe helianthi virulent isolate.</title>
        <authorList>
            <person name="Baroncelli R."/>
        </authorList>
    </citation>
    <scope>NUCLEOTIDE SEQUENCE [LARGE SCALE GENOMIC DNA]</scope>
    <source>
        <strain evidence="7">7/96</strain>
    </source>
</reference>
<dbReference type="InterPro" id="IPR023232">
    <property type="entry name" value="Glyco_hydro_2_AS"/>
</dbReference>
<dbReference type="Gene3D" id="3.20.20.80">
    <property type="entry name" value="Glycosidases"/>
    <property type="match status" value="1"/>
</dbReference>
<dbReference type="Pfam" id="PF02836">
    <property type="entry name" value="Glyco_hydro_2_C"/>
    <property type="match status" value="1"/>
</dbReference>
<dbReference type="InterPro" id="IPR008979">
    <property type="entry name" value="Galactose-bd-like_sf"/>
</dbReference>
<protein>
    <recommendedName>
        <fullName evidence="4">Lactase</fullName>
    </recommendedName>
</protein>
<dbReference type="InterPro" id="IPR006101">
    <property type="entry name" value="Glyco_hydro_2"/>
</dbReference>
<dbReference type="InterPro" id="IPR004199">
    <property type="entry name" value="B-gal_small/dom_5"/>
</dbReference>
<evidence type="ECO:0000256" key="2">
    <source>
        <dbReference type="ARBA" id="ARBA00022801"/>
    </source>
</evidence>